<name>A0A059C385_EUCGR</name>
<dbReference type="Gene3D" id="3.80.10.10">
    <property type="entry name" value="Ribonuclease Inhibitor"/>
    <property type="match status" value="1"/>
</dbReference>
<evidence type="ECO:0000313" key="1">
    <source>
        <dbReference type="EMBL" id="KCW72822.1"/>
    </source>
</evidence>
<dbReference type="AlphaFoldDB" id="A0A059C385"/>
<dbReference type="Gramene" id="KCW72822">
    <property type="protein sequence ID" value="KCW72822"/>
    <property type="gene ID" value="EUGRSUZ_E01264"/>
</dbReference>
<accession>A0A059C385</accession>
<reference evidence="1" key="1">
    <citation type="submission" date="2013-07" db="EMBL/GenBank/DDBJ databases">
        <title>The genome of Eucalyptus grandis.</title>
        <authorList>
            <person name="Schmutz J."/>
            <person name="Hayes R."/>
            <person name="Myburg A."/>
            <person name="Tuskan G."/>
            <person name="Grattapaglia D."/>
            <person name="Rokhsar D.S."/>
        </authorList>
    </citation>
    <scope>NUCLEOTIDE SEQUENCE</scope>
    <source>
        <tissue evidence="1">Leaf extractions</tissue>
    </source>
</reference>
<organism evidence="1">
    <name type="scientific">Eucalyptus grandis</name>
    <name type="common">Flooded gum</name>
    <dbReference type="NCBI Taxonomy" id="71139"/>
    <lineage>
        <taxon>Eukaryota</taxon>
        <taxon>Viridiplantae</taxon>
        <taxon>Streptophyta</taxon>
        <taxon>Embryophyta</taxon>
        <taxon>Tracheophyta</taxon>
        <taxon>Spermatophyta</taxon>
        <taxon>Magnoliopsida</taxon>
        <taxon>eudicotyledons</taxon>
        <taxon>Gunneridae</taxon>
        <taxon>Pentapetalae</taxon>
        <taxon>rosids</taxon>
        <taxon>malvids</taxon>
        <taxon>Myrtales</taxon>
        <taxon>Myrtaceae</taxon>
        <taxon>Myrtoideae</taxon>
        <taxon>Eucalypteae</taxon>
        <taxon>Eucalyptus</taxon>
    </lineage>
</organism>
<sequence length="144" mass="15994">MRNDVDLRNSKYGWVPILNDVVKEHVFKSLRSDSNQTCSSVLVMTRINSLASKSKALLDSLGARFNGAPLKAPQRFLRDSNIDEIPNGIGDLVHSKTLDLKGTVMAELPHGILRLKSLHHLLVYRSKISQAVDDDQKYGVNDGV</sequence>
<dbReference type="EMBL" id="KK198757">
    <property type="protein sequence ID" value="KCW72822.1"/>
    <property type="molecule type" value="Genomic_DNA"/>
</dbReference>
<proteinExistence type="predicted"/>
<dbReference type="InParanoid" id="A0A059C385"/>
<dbReference type="InterPro" id="IPR032675">
    <property type="entry name" value="LRR_dom_sf"/>
</dbReference>
<gene>
    <name evidence="1" type="ORF">EUGRSUZ_E01264</name>
</gene>
<protein>
    <submittedName>
        <fullName evidence="1">Uncharacterized protein</fullName>
    </submittedName>
</protein>